<dbReference type="EMBL" id="FMSV02000395">
    <property type="protein sequence ID" value="SEH05855.1"/>
    <property type="molecule type" value="Genomic_DNA"/>
</dbReference>
<dbReference type="RefSeq" id="WP_103919714.1">
    <property type="nucleotide sequence ID" value="NZ_FMSV02000395.1"/>
</dbReference>
<proteinExistence type="predicted"/>
<dbReference type="EMBL" id="FMSV02000399">
    <property type="protein sequence ID" value="SEH05888.1"/>
    <property type="molecule type" value="Genomic_DNA"/>
</dbReference>
<dbReference type="AlphaFoldDB" id="A0A1H6F6X7"/>
<accession>A0A1H6F6X7</accession>
<protein>
    <submittedName>
        <fullName evidence="2">Uncharacterized protein</fullName>
    </submittedName>
</protein>
<keyword evidence="3" id="KW-1185">Reference proteome</keyword>
<evidence type="ECO:0000313" key="2">
    <source>
        <dbReference type="EMBL" id="SEH05888.1"/>
    </source>
</evidence>
<evidence type="ECO:0000313" key="1">
    <source>
        <dbReference type="EMBL" id="SEH05855.1"/>
    </source>
</evidence>
<organism evidence="2 3">
    <name type="scientific">Candidatus Venteria ishoeyi</name>
    <dbReference type="NCBI Taxonomy" id="1899563"/>
    <lineage>
        <taxon>Bacteria</taxon>
        <taxon>Pseudomonadati</taxon>
        <taxon>Pseudomonadota</taxon>
        <taxon>Gammaproteobacteria</taxon>
        <taxon>Thiotrichales</taxon>
        <taxon>Thiotrichaceae</taxon>
        <taxon>Venteria</taxon>
    </lineage>
</organism>
<name>A0A1H6F6X7_9GAMM</name>
<sequence>MNGKVCYTEHLLLIERLVESIRHIHAETSPQAMSKAPQKNISKWARLARRVKENPIALGDYTVQLKHDMQAFKDNFAFKHDES</sequence>
<dbReference type="Proteomes" id="UP000236724">
    <property type="component" value="Unassembled WGS sequence"/>
</dbReference>
<gene>
    <name evidence="1" type="ORF">MBHS_01710</name>
    <name evidence="2" type="ORF">MBHS_01743</name>
</gene>
<reference evidence="2 3" key="1">
    <citation type="submission" date="2016-10" db="EMBL/GenBank/DDBJ databases">
        <authorList>
            <person name="de Groot N.N."/>
        </authorList>
    </citation>
    <scope>NUCLEOTIDE SEQUENCE [LARGE SCALE GENOMIC DNA]</scope>
    <source>
        <strain evidence="2">MBHS1</strain>
    </source>
</reference>
<evidence type="ECO:0000313" key="3">
    <source>
        <dbReference type="Proteomes" id="UP000236724"/>
    </source>
</evidence>